<feature type="region of interest" description="Disordered" evidence="1">
    <location>
        <begin position="155"/>
        <end position="185"/>
    </location>
</feature>
<dbReference type="PROSITE" id="PS50076">
    <property type="entry name" value="DNAJ_2"/>
    <property type="match status" value="1"/>
</dbReference>
<name>A0A7S4R7X5_9DINO</name>
<evidence type="ECO:0000259" key="2">
    <source>
        <dbReference type="PROSITE" id="PS50076"/>
    </source>
</evidence>
<feature type="domain" description="J" evidence="2">
    <location>
        <begin position="466"/>
        <end position="531"/>
    </location>
</feature>
<dbReference type="EMBL" id="HBNR01045275">
    <property type="protein sequence ID" value="CAE4606223.1"/>
    <property type="molecule type" value="Transcribed_RNA"/>
</dbReference>
<evidence type="ECO:0000256" key="1">
    <source>
        <dbReference type="SAM" id="MobiDB-lite"/>
    </source>
</evidence>
<dbReference type="InterPro" id="IPR001623">
    <property type="entry name" value="DnaJ_domain"/>
</dbReference>
<dbReference type="AlphaFoldDB" id="A0A7S4R7X5"/>
<feature type="region of interest" description="Disordered" evidence="1">
    <location>
        <begin position="784"/>
        <end position="834"/>
    </location>
</feature>
<sequence>MATLPPQPRSGPGHPQPHGVHSRLSGTGRIALHPGSPYAEPPRPSRLGAKKPSAGLGGTSRRLVRSASQPQGWQLETGVEKPEWQQGWRTEGPWRPGCSWRSSPGDQAGGGSEAAEASEESWCLAPYLTDSAEQSAAGLGAIQPSGTARLLLQWSRPEPAPPKSPERLRRGCKETRRPMHPGAARPPLRLWTARFKDIPAPRLEWSGLSEASRSAIKRWVSGQIGGRHCLMQLEHDEAISLLISPLDPSGTAMADLKGGVLLNALSGLPEDAQGSWLYSEVFSKSPVRVFDDGFEAAADDVSVHTAERPSDLSAEEVNLALRHQAVQAQHAGMRSMAASSPSNGGPRCSEEFMRVQVWLELARLQADGELEEGPETTLPRQGPGSKEKDPKASRRPSDSSDAEQSWDDRYVRGQLGKPESELTAEASSMSLDTLRLQNVSIESYLMRLVRQREKLKHIARLAEECDSYVVLGLEGPDVSEAEVKKAYRNLARKEHPDKAGMDNKERFQEIQQAYTSLLMHRQSSTALEDQGHDSKEGCADSRPQPTRQLGAPAESAVQSADKARDAVAAVTAAAHLTLRLCRRLADARASQQRRPGLRQMLSLTKQGAIRLRSCAGHLCLICESCACISHSARKALGEYGDWAETATAGAGLKQRAAIATEAGESCKSTAEYLDKISDSDEAMVRKMERAVGEKEAAREEAALAQGVRMLNEGLVRTAAVVRCAADEAIASVATALELTCSLVALDRAHSQEQARAAAADASSRPAQAATNAADGNLGVVASATSRTAGARSDADRSARGSDGKDDGSRPSSRKSERSDAGSSDAGKHPADVRTRQASLRVRNILCLESLNEEVLGLQKSLRERLQQRRDKSLLPAVEPAQKDGVFDLVAQLLQSAIAEAGRMAMASALPPQQVFEQAFPFIMALEHANEVAVPADVKTQTLKLAALLDVDLLCQIFDGPFRQRLLSVHSRRRAGGGGGGGSSSLPPGRRNSWHARPSDGRRSNDGEEGWAEAVHDFCARSVLGLRRSCGVEAP</sequence>
<dbReference type="InterPro" id="IPR036869">
    <property type="entry name" value="J_dom_sf"/>
</dbReference>
<dbReference type="InterPro" id="IPR050817">
    <property type="entry name" value="DjlA_DnaK_co-chaperone"/>
</dbReference>
<feature type="region of interest" description="Disordered" evidence="1">
    <location>
        <begin position="524"/>
        <end position="555"/>
    </location>
</feature>
<feature type="compositionally biased region" description="Basic and acidic residues" evidence="1">
    <location>
        <begin position="385"/>
        <end position="398"/>
    </location>
</feature>
<dbReference type="SUPFAM" id="SSF46565">
    <property type="entry name" value="Chaperone J-domain"/>
    <property type="match status" value="1"/>
</dbReference>
<feature type="region of interest" description="Disordered" evidence="1">
    <location>
        <begin position="1"/>
        <end position="117"/>
    </location>
</feature>
<proteinExistence type="predicted"/>
<feature type="compositionally biased region" description="Basic and acidic residues" evidence="1">
    <location>
        <begin position="996"/>
        <end position="1005"/>
    </location>
</feature>
<reference evidence="3" key="1">
    <citation type="submission" date="2021-01" db="EMBL/GenBank/DDBJ databases">
        <authorList>
            <person name="Corre E."/>
            <person name="Pelletier E."/>
            <person name="Niang G."/>
            <person name="Scheremetjew M."/>
            <person name="Finn R."/>
            <person name="Kale V."/>
            <person name="Holt S."/>
            <person name="Cochrane G."/>
            <person name="Meng A."/>
            <person name="Brown T."/>
            <person name="Cohen L."/>
        </authorList>
    </citation>
    <scope>NUCLEOTIDE SEQUENCE</scope>
    <source>
        <strain evidence="3">CCMP3105</strain>
    </source>
</reference>
<protein>
    <recommendedName>
        <fullName evidence="2">J domain-containing protein</fullName>
    </recommendedName>
</protein>
<dbReference type="CDD" id="cd06257">
    <property type="entry name" value="DnaJ"/>
    <property type="match status" value="1"/>
</dbReference>
<organism evidence="3">
    <name type="scientific">Alexandrium monilatum</name>
    <dbReference type="NCBI Taxonomy" id="311494"/>
    <lineage>
        <taxon>Eukaryota</taxon>
        <taxon>Sar</taxon>
        <taxon>Alveolata</taxon>
        <taxon>Dinophyceae</taxon>
        <taxon>Gonyaulacales</taxon>
        <taxon>Pyrocystaceae</taxon>
        <taxon>Alexandrium</taxon>
    </lineage>
</organism>
<feature type="compositionally biased region" description="Basic and acidic residues" evidence="1">
    <location>
        <begin position="164"/>
        <end position="177"/>
    </location>
</feature>
<gene>
    <name evidence="3" type="ORF">AMON00008_LOCUS31504</name>
</gene>
<feature type="region of interest" description="Disordered" evidence="1">
    <location>
        <begin position="972"/>
        <end position="1007"/>
    </location>
</feature>
<feature type="compositionally biased region" description="Basic and acidic residues" evidence="1">
    <location>
        <begin position="792"/>
        <end position="834"/>
    </location>
</feature>
<dbReference type="SMART" id="SM00271">
    <property type="entry name" value="DnaJ"/>
    <property type="match status" value="1"/>
</dbReference>
<feature type="compositionally biased region" description="Basic and acidic residues" evidence="1">
    <location>
        <begin position="529"/>
        <end position="539"/>
    </location>
</feature>
<dbReference type="PANTHER" id="PTHR24074">
    <property type="entry name" value="CO-CHAPERONE PROTEIN DJLA"/>
    <property type="match status" value="1"/>
</dbReference>
<dbReference type="Pfam" id="PF00226">
    <property type="entry name" value="DnaJ"/>
    <property type="match status" value="1"/>
</dbReference>
<dbReference type="Gene3D" id="1.10.287.110">
    <property type="entry name" value="DnaJ domain"/>
    <property type="match status" value="1"/>
</dbReference>
<evidence type="ECO:0000313" key="3">
    <source>
        <dbReference type="EMBL" id="CAE4606223.1"/>
    </source>
</evidence>
<accession>A0A7S4R7X5</accession>
<feature type="region of interest" description="Disordered" evidence="1">
    <location>
        <begin position="368"/>
        <end position="410"/>
    </location>
</feature>